<evidence type="ECO:0000313" key="1">
    <source>
        <dbReference type="EMBL" id="KAF2857040.1"/>
    </source>
</evidence>
<dbReference type="OrthoDB" id="5039078at2759"/>
<evidence type="ECO:0000313" key="2">
    <source>
        <dbReference type="Proteomes" id="UP000799421"/>
    </source>
</evidence>
<accession>A0A6A7BNK1</accession>
<dbReference type="EMBL" id="MU006086">
    <property type="protein sequence ID" value="KAF2857040.1"/>
    <property type="molecule type" value="Genomic_DNA"/>
</dbReference>
<organism evidence="1 2">
    <name type="scientific">Piedraia hortae CBS 480.64</name>
    <dbReference type="NCBI Taxonomy" id="1314780"/>
    <lineage>
        <taxon>Eukaryota</taxon>
        <taxon>Fungi</taxon>
        <taxon>Dikarya</taxon>
        <taxon>Ascomycota</taxon>
        <taxon>Pezizomycotina</taxon>
        <taxon>Dothideomycetes</taxon>
        <taxon>Dothideomycetidae</taxon>
        <taxon>Capnodiales</taxon>
        <taxon>Piedraiaceae</taxon>
        <taxon>Piedraia</taxon>
    </lineage>
</organism>
<keyword evidence="2" id="KW-1185">Reference proteome</keyword>
<feature type="non-terminal residue" evidence="1">
    <location>
        <position position="1"/>
    </location>
</feature>
<reference evidence="1" key="1">
    <citation type="journal article" date="2020" name="Stud. Mycol.">
        <title>101 Dothideomycetes genomes: a test case for predicting lifestyles and emergence of pathogens.</title>
        <authorList>
            <person name="Haridas S."/>
            <person name="Albert R."/>
            <person name="Binder M."/>
            <person name="Bloem J."/>
            <person name="Labutti K."/>
            <person name="Salamov A."/>
            <person name="Andreopoulos B."/>
            <person name="Baker S."/>
            <person name="Barry K."/>
            <person name="Bills G."/>
            <person name="Bluhm B."/>
            <person name="Cannon C."/>
            <person name="Castanera R."/>
            <person name="Culley D."/>
            <person name="Daum C."/>
            <person name="Ezra D."/>
            <person name="Gonzalez J."/>
            <person name="Henrissat B."/>
            <person name="Kuo A."/>
            <person name="Liang C."/>
            <person name="Lipzen A."/>
            <person name="Lutzoni F."/>
            <person name="Magnuson J."/>
            <person name="Mondo S."/>
            <person name="Nolan M."/>
            <person name="Ohm R."/>
            <person name="Pangilinan J."/>
            <person name="Park H.-J."/>
            <person name="Ramirez L."/>
            <person name="Alfaro M."/>
            <person name="Sun H."/>
            <person name="Tritt A."/>
            <person name="Yoshinaga Y."/>
            <person name="Zwiers L.-H."/>
            <person name="Turgeon B."/>
            <person name="Goodwin S."/>
            <person name="Spatafora J."/>
            <person name="Crous P."/>
            <person name="Grigoriev I."/>
        </authorList>
    </citation>
    <scope>NUCLEOTIDE SEQUENCE</scope>
    <source>
        <strain evidence="1">CBS 480.64</strain>
    </source>
</reference>
<proteinExistence type="predicted"/>
<dbReference type="AlphaFoldDB" id="A0A6A7BNK1"/>
<protein>
    <recommendedName>
        <fullName evidence="3">GAG-pre-integrase domain-containing protein</fullName>
    </recommendedName>
</protein>
<feature type="non-terminal residue" evidence="1">
    <location>
        <position position="88"/>
    </location>
</feature>
<dbReference type="Proteomes" id="UP000799421">
    <property type="component" value="Unassembled WGS sequence"/>
</dbReference>
<evidence type="ECO:0008006" key="3">
    <source>
        <dbReference type="Google" id="ProtNLM"/>
    </source>
</evidence>
<gene>
    <name evidence="1" type="ORF">K470DRAFT_191393</name>
</gene>
<name>A0A6A7BNK1_9PEZI</name>
<sequence>RLGHVGTTILSRTKHVAVGLEGLDLSELAHCEPCHLGKAQRVVSRKPRPIPKTPLDEIHVDTVGPVEHDMLQQHRWIFILTDANSRFR</sequence>